<dbReference type="SUPFAM" id="SSF158499">
    <property type="entry name" value="DnaD domain-like"/>
    <property type="match status" value="1"/>
</dbReference>
<proteinExistence type="predicted"/>
<evidence type="ECO:0000313" key="1">
    <source>
        <dbReference type="EMBL" id="RMC93047.1"/>
    </source>
</evidence>
<evidence type="ECO:0000313" key="2">
    <source>
        <dbReference type="Proteomes" id="UP000277999"/>
    </source>
</evidence>
<gene>
    <name evidence="1" type="ORF">D9O40_18400</name>
</gene>
<protein>
    <submittedName>
        <fullName evidence="1">DNA replication protein DnaD</fullName>
    </submittedName>
</protein>
<dbReference type="Proteomes" id="UP000277999">
    <property type="component" value="Unassembled WGS sequence"/>
</dbReference>
<comment type="caution">
    <text evidence="1">The sequence shown here is derived from an EMBL/GenBank/DDBJ whole genome shotgun (WGS) entry which is preliminary data.</text>
</comment>
<accession>A0A3M0SEG2</accession>
<reference evidence="1 2" key="1">
    <citation type="submission" date="2018-10" db="EMBL/GenBank/DDBJ databases">
        <title>Genome-centric metagenomics revealed C2 chemical producing, CO utilizing Clostridium with novel acetogenic gene cluster.</title>
        <authorList>
            <person name="Kang H."/>
            <person name="Park B."/>
            <person name="Choi I.G."/>
            <person name="Chang I.S."/>
        </authorList>
    </citation>
    <scope>NUCLEOTIDE SEQUENCE [LARGE SCALE GENOMIC DNA]</scope>
    <source>
        <strain evidence="1 2">H21-9</strain>
    </source>
</reference>
<dbReference type="InterPro" id="IPR034829">
    <property type="entry name" value="DnaD-like_sf"/>
</dbReference>
<dbReference type="AlphaFoldDB" id="A0A3M0SEG2"/>
<dbReference type="Gene3D" id="1.10.10.630">
    <property type="entry name" value="DnaD domain-like"/>
    <property type="match status" value="1"/>
</dbReference>
<name>A0A3M0SEG2_9CLOT</name>
<organism evidence="1 2">
    <name type="scientific">Clostridium autoethanogenum</name>
    <dbReference type="NCBI Taxonomy" id="84023"/>
    <lineage>
        <taxon>Bacteria</taxon>
        <taxon>Bacillati</taxon>
        <taxon>Bacillota</taxon>
        <taxon>Clostridia</taxon>
        <taxon>Eubacteriales</taxon>
        <taxon>Clostridiaceae</taxon>
        <taxon>Clostridium</taxon>
    </lineage>
</organism>
<dbReference type="EMBL" id="RFAQ01000109">
    <property type="protein sequence ID" value="RMC93047.1"/>
    <property type="molecule type" value="Genomic_DNA"/>
</dbReference>
<sequence>MIEPNIKGGYILLSRTLIESQIFDKPPLYLKVWIYLLSKAQHKDFKRLKRGELWTSISEIREACNWYVGYRKETPTKKQIYTILEWLRNPCKWNRERTEKGTMIETTKGTQGMLININKYSFYQDPKNYEGNNQNKNEETTKELRMEQHGNNINKNYNNVQKYNENDNKEDLTLTTNEALELCKYWETLKPSESICKHMATLKMFIQKYGYDWTEEAMKIMVKNKNRFIPKYIEVILEDWYQNGKYDIPKKKNYQKESTFNNFKQRNYDFKELERKLLGWDSDTK</sequence>